<dbReference type="EMBL" id="CP011125">
    <property type="protein sequence ID" value="AKF02887.1"/>
    <property type="molecule type" value="Genomic_DNA"/>
</dbReference>
<dbReference type="Proteomes" id="UP000034883">
    <property type="component" value="Chromosome"/>
</dbReference>
<sequence>MATTEELEPTGERRGEVDLRRGLVVVGRQAVRAEAGRAA</sequence>
<proteinExistence type="predicted"/>
<evidence type="ECO:0000313" key="1">
    <source>
        <dbReference type="EMBL" id="AKF02887.1"/>
    </source>
</evidence>
<organism evidence="1 2">
    <name type="scientific">Sandaracinus amylolyticus</name>
    <dbReference type="NCBI Taxonomy" id="927083"/>
    <lineage>
        <taxon>Bacteria</taxon>
        <taxon>Pseudomonadati</taxon>
        <taxon>Myxococcota</taxon>
        <taxon>Polyangia</taxon>
        <taxon>Polyangiales</taxon>
        <taxon>Sandaracinaceae</taxon>
        <taxon>Sandaracinus</taxon>
    </lineage>
</organism>
<accession>A0A0F6VYJ2</accession>
<dbReference type="KEGG" id="samy:DB32_000035"/>
<dbReference type="AlphaFoldDB" id="A0A0F6VYJ2"/>
<name>A0A0F6VYJ2_9BACT</name>
<protein>
    <submittedName>
        <fullName evidence="1">Uncharacterized protein</fullName>
    </submittedName>
</protein>
<evidence type="ECO:0000313" key="2">
    <source>
        <dbReference type="Proteomes" id="UP000034883"/>
    </source>
</evidence>
<keyword evidence="2" id="KW-1185">Reference proteome</keyword>
<gene>
    <name evidence="1" type="ORF">DB32_000035</name>
</gene>
<reference evidence="1 2" key="1">
    <citation type="submission" date="2015-03" db="EMBL/GenBank/DDBJ databases">
        <title>Genome assembly of Sandaracinus amylolyticus DSM 53668.</title>
        <authorList>
            <person name="Sharma G."/>
            <person name="Subramanian S."/>
        </authorList>
    </citation>
    <scope>NUCLEOTIDE SEQUENCE [LARGE SCALE GENOMIC DNA]</scope>
    <source>
        <strain evidence="1 2">DSM 53668</strain>
    </source>
</reference>